<dbReference type="Pfam" id="PF14325">
    <property type="entry name" value="DUF4383"/>
    <property type="match status" value="1"/>
</dbReference>
<feature type="transmembrane region" description="Helical" evidence="1">
    <location>
        <begin position="20"/>
        <end position="39"/>
    </location>
</feature>
<evidence type="ECO:0000313" key="3">
    <source>
        <dbReference type="Proteomes" id="UP001597068"/>
    </source>
</evidence>
<comment type="caution">
    <text evidence="2">The sequence shown here is derived from an EMBL/GenBank/DDBJ whole genome shotgun (WGS) entry which is preliminary data.</text>
</comment>
<protein>
    <submittedName>
        <fullName evidence="2">DUF4383 domain-containing protein</fullName>
    </submittedName>
</protein>
<sequence length="162" mass="16857">MTTRPTTTTAPPLSRSPLRLAAAAVGAVFLVVGILGFIPGITTDYDMLGWAGHHSGAKLLGIFAVSALHNVVHLAFGVAGLALSRTARTSRAYLVGGGVIYAVLWVYGLVVDETSSANFVPLNTADNWLHLVLAAGMILLGLTLPATRTPGTLTTARATHDR</sequence>
<evidence type="ECO:0000256" key="1">
    <source>
        <dbReference type="SAM" id="Phobius"/>
    </source>
</evidence>
<keyword evidence="3" id="KW-1185">Reference proteome</keyword>
<reference evidence="3" key="1">
    <citation type="journal article" date="2019" name="Int. J. Syst. Evol. Microbiol.">
        <title>The Global Catalogue of Microorganisms (GCM) 10K type strain sequencing project: providing services to taxonomists for standard genome sequencing and annotation.</title>
        <authorList>
            <consortium name="The Broad Institute Genomics Platform"/>
            <consortium name="The Broad Institute Genome Sequencing Center for Infectious Disease"/>
            <person name="Wu L."/>
            <person name="Ma J."/>
        </authorList>
    </citation>
    <scope>NUCLEOTIDE SEQUENCE [LARGE SCALE GENOMIC DNA]</scope>
    <source>
        <strain evidence="3">CCUG 50873</strain>
    </source>
</reference>
<gene>
    <name evidence="2" type="ORF">ACFQ04_08995</name>
</gene>
<evidence type="ECO:0000313" key="2">
    <source>
        <dbReference type="EMBL" id="MFD0925871.1"/>
    </source>
</evidence>
<dbReference type="EMBL" id="JBHTIL010000001">
    <property type="protein sequence ID" value="MFD0925871.1"/>
    <property type="molecule type" value="Genomic_DNA"/>
</dbReference>
<feature type="transmembrane region" description="Helical" evidence="1">
    <location>
        <begin position="90"/>
        <end position="108"/>
    </location>
</feature>
<feature type="transmembrane region" description="Helical" evidence="1">
    <location>
        <begin position="59"/>
        <end position="83"/>
    </location>
</feature>
<feature type="transmembrane region" description="Helical" evidence="1">
    <location>
        <begin position="128"/>
        <end position="147"/>
    </location>
</feature>
<keyword evidence="1" id="KW-0812">Transmembrane</keyword>
<keyword evidence="1" id="KW-1133">Transmembrane helix</keyword>
<proteinExistence type="predicted"/>
<accession>A0ABW3GA65</accession>
<dbReference type="RefSeq" id="WP_253646213.1">
    <property type="nucleotide sequence ID" value="NZ_BAAAMO010000002.1"/>
</dbReference>
<keyword evidence="1" id="KW-0472">Membrane</keyword>
<name>A0ABW3GA65_9NOCA</name>
<dbReference type="Proteomes" id="UP001597068">
    <property type="component" value="Unassembled WGS sequence"/>
</dbReference>
<organism evidence="2 3">
    <name type="scientific">Williamsia deligens</name>
    <dbReference type="NCBI Taxonomy" id="321325"/>
    <lineage>
        <taxon>Bacteria</taxon>
        <taxon>Bacillati</taxon>
        <taxon>Actinomycetota</taxon>
        <taxon>Actinomycetes</taxon>
        <taxon>Mycobacteriales</taxon>
        <taxon>Nocardiaceae</taxon>
        <taxon>Williamsia</taxon>
    </lineage>
</organism>